<dbReference type="Proteomes" id="UP001148018">
    <property type="component" value="Unassembled WGS sequence"/>
</dbReference>
<evidence type="ECO:0000313" key="2">
    <source>
        <dbReference type="EMBL" id="KAJ3589786.1"/>
    </source>
</evidence>
<feature type="non-terminal residue" evidence="2">
    <location>
        <position position="1"/>
    </location>
</feature>
<dbReference type="EMBL" id="JANIIK010000115">
    <property type="protein sequence ID" value="KAJ3589786.1"/>
    <property type="molecule type" value="Genomic_DNA"/>
</dbReference>
<name>A0A9Q0DLL9_9TELE</name>
<gene>
    <name evidence="2" type="ORF">NHX12_010628</name>
</gene>
<sequence length="81" mass="8926">WCQCWARHCRGPSGSTWRPRGAGCVARARETGSQRTRAGCRGSSRSWWRSWCASSWSPSSTPWPRATASARAPAAAPRPRP</sequence>
<proteinExistence type="predicted"/>
<comment type="caution">
    <text evidence="2">The sequence shown here is derived from an EMBL/GenBank/DDBJ whole genome shotgun (WGS) entry which is preliminary data.</text>
</comment>
<keyword evidence="3" id="KW-1185">Reference proteome</keyword>
<feature type="compositionally biased region" description="Low complexity" evidence="1">
    <location>
        <begin position="55"/>
        <end position="75"/>
    </location>
</feature>
<accession>A0A9Q0DLL9</accession>
<feature type="non-terminal residue" evidence="2">
    <location>
        <position position="81"/>
    </location>
</feature>
<evidence type="ECO:0000256" key="1">
    <source>
        <dbReference type="SAM" id="MobiDB-lite"/>
    </source>
</evidence>
<feature type="region of interest" description="Disordered" evidence="1">
    <location>
        <begin position="55"/>
        <end position="81"/>
    </location>
</feature>
<organism evidence="2 3">
    <name type="scientific">Muraenolepis orangiensis</name>
    <name type="common">Patagonian moray cod</name>
    <dbReference type="NCBI Taxonomy" id="630683"/>
    <lineage>
        <taxon>Eukaryota</taxon>
        <taxon>Metazoa</taxon>
        <taxon>Chordata</taxon>
        <taxon>Craniata</taxon>
        <taxon>Vertebrata</taxon>
        <taxon>Euteleostomi</taxon>
        <taxon>Actinopterygii</taxon>
        <taxon>Neopterygii</taxon>
        <taxon>Teleostei</taxon>
        <taxon>Neoteleostei</taxon>
        <taxon>Acanthomorphata</taxon>
        <taxon>Zeiogadaria</taxon>
        <taxon>Gadariae</taxon>
        <taxon>Gadiformes</taxon>
        <taxon>Muraenolepidoidei</taxon>
        <taxon>Muraenolepididae</taxon>
        <taxon>Muraenolepis</taxon>
    </lineage>
</organism>
<reference evidence="2" key="1">
    <citation type="submission" date="2022-07" db="EMBL/GenBank/DDBJ databases">
        <title>Chromosome-level genome of Muraenolepis orangiensis.</title>
        <authorList>
            <person name="Kim J."/>
        </authorList>
    </citation>
    <scope>NUCLEOTIDE SEQUENCE</scope>
    <source>
        <strain evidence="2">KU_S4_2022</strain>
        <tissue evidence="2">Muscle</tissue>
    </source>
</reference>
<protein>
    <submittedName>
        <fullName evidence="2">Uncharacterized protein</fullName>
    </submittedName>
</protein>
<evidence type="ECO:0000313" key="3">
    <source>
        <dbReference type="Proteomes" id="UP001148018"/>
    </source>
</evidence>
<dbReference type="AlphaFoldDB" id="A0A9Q0DLL9"/>